<evidence type="ECO:0000313" key="3">
    <source>
        <dbReference type="Proteomes" id="UP000325787"/>
    </source>
</evidence>
<dbReference type="EMBL" id="CP034550">
    <property type="protein sequence ID" value="QFZ20410.1"/>
    <property type="molecule type" value="Genomic_DNA"/>
</dbReference>
<feature type="compositionally biased region" description="Basic and acidic residues" evidence="1">
    <location>
        <begin position="60"/>
        <end position="70"/>
    </location>
</feature>
<name>A0A5Q0H3M8_SACSY</name>
<dbReference type="RefSeq" id="WP_033433576.1">
    <property type="nucleotide sequence ID" value="NZ_CP034550.1"/>
</dbReference>
<dbReference type="KEGG" id="ssyi:EKG83_26000"/>
<feature type="region of interest" description="Disordered" evidence="1">
    <location>
        <begin position="56"/>
        <end position="84"/>
    </location>
</feature>
<sequence length="103" mass="11503">MTANEPQRLPHSKAAREMLAADAYADVLVNTFRGTAHEREAARLAQRVADSAVEASRFQRGADRDDRAAEQAEAARATAKAERRRAEEAVQRWFTEDRRVHGG</sequence>
<protein>
    <submittedName>
        <fullName evidence="2">Uncharacterized protein</fullName>
    </submittedName>
</protein>
<organism evidence="2 3">
    <name type="scientific">Saccharothrix syringae</name>
    <name type="common">Nocardiopsis syringae</name>
    <dbReference type="NCBI Taxonomy" id="103733"/>
    <lineage>
        <taxon>Bacteria</taxon>
        <taxon>Bacillati</taxon>
        <taxon>Actinomycetota</taxon>
        <taxon>Actinomycetes</taxon>
        <taxon>Pseudonocardiales</taxon>
        <taxon>Pseudonocardiaceae</taxon>
        <taxon>Saccharothrix</taxon>
    </lineage>
</organism>
<reference evidence="3" key="1">
    <citation type="journal article" date="2021" name="Curr. Microbiol.">
        <title>Complete genome of nocamycin-producing strain Saccharothrix syringae NRRL B-16468 reveals the biosynthetic potential for secondary metabolites.</title>
        <authorList>
            <person name="Mo X."/>
            <person name="Yang S."/>
        </authorList>
    </citation>
    <scope>NUCLEOTIDE SEQUENCE [LARGE SCALE GENOMIC DNA]</scope>
    <source>
        <strain evidence="3">ATCC 51364 / DSM 43886 / JCM 6844 / KCTC 9398 / NBRC 14523 / NRRL B-16468 / INA 2240</strain>
    </source>
</reference>
<dbReference type="AlphaFoldDB" id="A0A5Q0H3M8"/>
<proteinExistence type="predicted"/>
<dbReference type="Proteomes" id="UP000325787">
    <property type="component" value="Chromosome"/>
</dbReference>
<evidence type="ECO:0000256" key="1">
    <source>
        <dbReference type="SAM" id="MobiDB-lite"/>
    </source>
</evidence>
<evidence type="ECO:0000313" key="2">
    <source>
        <dbReference type="EMBL" id="QFZ20410.1"/>
    </source>
</evidence>
<gene>
    <name evidence="2" type="ORF">EKG83_26000</name>
</gene>
<keyword evidence="3" id="KW-1185">Reference proteome</keyword>
<accession>A0A5Q0H3M8</accession>